<proteinExistence type="predicted"/>
<keyword evidence="2" id="KW-0732">Signal</keyword>
<gene>
    <name evidence="3" type="ORF">QLQ87_01605</name>
</gene>
<feature type="region of interest" description="Disordered" evidence="1">
    <location>
        <begin position="129"/>
        <end position="149"/>
    </location>
</feature>
<evidence type="ECO:0000256" key="1">
    <source>
        <dbReference type="SAM" id="MobiDB-lite"/>
    </source>
</evidence>
<dbReference type="EMBL" id="CP124841">
    <property type="protein sequence ID" value="WHF37089.1"/>
    <property type="molecule type" value="Genomic_DNA"/>
</dbReference>
<protein>
    <submittedName>
        <fullName evidence="3">Uncharacterized protein</fullName>
    </submittedName>
</protein>
<evidence type="ECO:0000313" key="4">
    <source>
        <dbReference type="Proteomes" id="UP001239426"/>
    </source>
</evidence>
<dbReference type="Gene3D" id="3.40.50.11110">
    <property type="entry name" value="Sialyltransferase, C-terminal GT-B Rossman nucleotide-binding domain"/>
    <property type="match status" value="1"/>
</dbReference>
<dbReference type="AlphaFoldDB" id="A0AAX3VWA0"/>
<name>A0AAX3VWA0_AERSA</name>
<evidence type="ECO:0000313" key="3">
    <source>
        <dbReference type="EMBL" id="WHF37089.1"/>
    </source>
</evidence>
<organism evidence="3 4">
    <name type="scientific">Aeromonas salmonicida</name>
    <dbReference type="NCBI Taxonomy" id="645"/>
    <lineage>
        <taxon>Bacteria</taxon>
        <taxon>Pseudomonadati</taxon>
        <taxon>Pseudomonadota</taxon>
        <taxon>Gammaproteobacteria</taxon>
        <taxon>Aeromonadales</taxon>
        <taxon>Aeromonadaceae</taxon>
        <taxon>Aeromonas</taxon>
    </lineage>
</organism>
<accession>A0AAX3VWA0</accession>
<sequence>MKTFKVSIIAAALAFTLTGCNNDSSFKPAPEVPETPNPLPPEEIKPIIPSIPLEPANKAASNLVFFATSTYPRAALTGLVSSNANDGNDVFDLYYNTEVIEGDKPTQIGENVFYKGRVKMVAEKMVADQPTIDNSTSGGEELPAPPTDRPLQELEEISKLVMEAPAENEVNLFIEEGFIRRSTASMTPEALRRTKSISMVLEGSGSITDTDRLGNVIELAKQAEAHGVKDFIVYMFDSMDLKALAKRPQWAELMSNKFVQILPLSFEKLNREIGDGYETKIFGNMLKLMQYDLKTAFTKSANYDESKKLLVFFGSARSGYANNNENKKGGNYNNMLLVDKYLSDPEITAEYNVAVKPHPKLAWIVSDYIPQHQPDASYFSSIPFEMLVLAGGKDIDGAQIPVIDRVDSVYSTILFGVDKAKIHSVIDYSPYTGFVGYGDTVEFMRANYQLLNGWGFDGDTNSDGIKDQESYKELAEALKVQINAPHIVITNVEEYVNR</sequence>
<evidence type="ECO:0000256" key="2">
    <source>
        <dbReference type="SAM" id="SignalP"/>
    </source>
</evidence>
<feature type="signal peptide" evidence="2">
    <location>
        <begin position="1"/>
        <end position="21"/>
    </location>
</feature>
<reference evidence="3" key="1">
    <citation type="submission" date="2023-05" db="EMBL/GenBank/DDBJ databases">
        <title>Aeromonas salmonicida 57, complete genome.</title>
        <authorList>
            <person name="Shao L."/>
        </authorList>
    </citation>
    <scope>NUCLEOTIDE SEQUENCE</scope>
    <source>
        <strain evidence="3">57</strain>
    </source>
</reference>
<feature type="chain" id="PRO_5043769117" evidence="2">
    <location>
        <begin position="22"/>
        <end position="498"/>
    </location>
</feature>
<dbReference type="Proteomes" id="UP001239426">
    <property type="component" value="Chromosome"/>
</dbReference>
<dbReference type="RefSeq" id="WP_282684027.1">
    <property type="nucleotide sequence ID" value="NZ_CP124841.1"/>
</dbReference>
<dbReference type="PROSITE" id="PS51257">
    <property type="entry name" value="PROKAR_LIPOPROTEIN"/>
    <property type="match status" value="1"/>
</dbReference>